<dbReference type="GO" id="GO:0016020">
    <property type="term" value="C:membrane"/>
    <property type="evidence" value="ECO:0007669"/>
    <property type="project" value="UniProtKB-SubCell"/>
</dbReference>
<protein>
    <submittedName>
        <fullName evidence="6">Uncharacterized protein</fullName>
    </submittedName>
</protein>
<evidence type="ECO:0000256" key="5">
    <source>
        <dbReference type="ARBA" id="ARBA00035114"/>
    </source>
</evidence>
<dbReference type="Gramene" id="ONK57548">
    <property type="protein sequence ID" value="ONK57548"/>
    <property type="gene ID" value="A4U43_C09F1620"/>
</dbReference>
<dbReference type="OMA" id="HAHTSRR"/>
<evidence type="ECO:0000313" key="7">
    <source>
        <dbReference type="Proteomes" id="UP000243459"/>
    </source>
</evidence>
<evidence type="ECO:0000313" key="6">
    <source>
        <dbReference type="EMBL" id="ONK57548.1"/>
    </source>
</evidence>
<sequence length="198" mass="22070">MNNHSDGDQESGDLDSFQRHVADLLAAASDSGELLSLSWISKLLGSFLLIQEEFRSVLLRNSSLLRPPLDRSVSDFFERSVKALDVCNAIRDGIDQVRQWRNHLEIVVTALGAKFIGEGQIRRAKKALTDLTILMLDEKESGSVVSCRNRSFCQSKDRSRPHFRSLSWSVSRSWSAARQLQAIGANLSAPRSNEIVAT</sequence>
<keyword evidence="7" id="KW-1185">Reference proteome</keyword>
<dbReference type="Proteomes" id="UP000243459">
    <property type="component" value="Chromosome 9"/>
</dbReference>
<gene>
    <name evidence="6" type="ORF">A4U43_C09F1620</name>
</gene>
<name>A0A5P1E4T7_ASPOF</name>
<evidence type="ECO:0000256" key="1">
    <source>
        <dbReference type="ARBA" id="ARBA00004167"/>
    </source>
</evidence>
<dbReference type="EMBL" id="CM007389">
    <property type="protein sequence ID" value="ONK57548.1"/>
    <property type="molecule type" value="Genomic_DNA"/>
</dbReference>
<dbReference type="PANTHER" id="PTHR31509">
    <property type="entry name" value="BPS1-LIKE PROTEIN"/>
    <property type="match status" value="1"/>
</dbReference>
<keyword evidence="4" id="KW-0472">Membrane</keyword>
<reference evidence="7" key="1">
    <citation type="journal article" date="2017" name="Nat. Commun.">
        <title>The asparagus genome sheds light on the origin and evolution of a young Y chromosome.</title>
        <authorList>
            <person name="Harkess A."/>
            <person name="Zhou J."/>
            <person name="Xu C."/>
            <person name="Bowers J.E."/>
            <person name="Van der Hulst R."/>
            <person name="Ayyampalayam S."/>
            <person name="Mercati F."/>
            <person name="Riccardi P."/>
            <person name="McKain M.R."/>
            <person name="Kakrana A."/>
            <person name="Tang H."/>
            <person name="Ray J."/>
            <person name="Groenendijk J."/>
            <person name="Arikit S."/>
            <person name="Mathioni S.M."/>
            <person name="Nakano M."/>
            <person name="Shan H."/>
            <person name="Telgmann-Rauber A."/>
            <person name="Kanno A."/>
            <person name="Yue Z."/>
            <person name="Chen H."/>
            <person name="Li W."/>
            <person name="Chen Y."/>
            <person name="Xu X."/>
            <person name="Zhang Y."/>
            <person name="Luo S."/>
            <person name="Chen H."/>
            <person name="Gao J."/>
            <person name="Mao Z."/>
            <person name="Pires J.C."/>
            <person name="Luo M."/>
            <person name="Kudrna D."/>
            <person name="Wing R.A."/>
            <person name="Meyers B.C."/>
            <person name="Yi K."/>
            <person name="Kong H."/>
            <person name="Lavrijsen P."/>
            <person name="Sunseri F."/>
            <person name="Falavigna A."/>
            <person name="Ye Y."/>
            <person name="Leebens-Mack J.H."/>
            <person name="Chen G."/>
        </authorList>
    </citation>
    <scope>NUCLEOTIDE SEQUENCE [LARGE SCALE GENOMIC DNA]</scope>
    <source>
        <strain evidence="7">cv. DH0086</strain>
    </source>
</reference>
<evidence type="ECO:0000256" key="3">
    <source>
        <dbReference type="ARBA" id="ARBA00022989"/>
    </source>
</evidence>
<comment type="similarity">
    <text evidence="5">Belongs to the ROH1 family.</text>
</comment>
<keyword evidence="2" id="KW-0812">Transmembrane</keyword>
<keyword evidence="3" id="KW-1133">Transmembrane helix</keyword>
<evidence type="ECO:0000256" key="2">
    <source>
        <dbReference type="ARBA" id="ARBA00022692"/>
    </source>
</evidence>
<evidence type="ECO:0000256" key="4">
    <source>
        <dbReference type="ARBA" id="ARBA00023136"/>
    </source>
</evidence>
<dbReference type="InterPro" id="IPR008511">
    <property type="entry name" value="ROH1-like"/>
</dbReference>
<proteinExistence type="inferred from homology"/>
<accession>A0A5P1E4T7</accession>
<comment type="subcellular location">
    <subcellularLocation>
        <location evidence="1">Membrane</location>
        <topology evidence="1">Single-pass membrane protein</topology>
    </subcellularLocation>
</comment>
<dbReference type="AlphaFoldDB" id="A0A5P1E4T7"/>
<dbReference type="Pfam" id="PF05633">
    <property type="entry name" value="ROH1-like"/>
    <property type="match status" value="1"/>
</dbReference>
<organism evidence="6 7">
    <name type="scientific">Asparagus officinalis</name>
    <name type="common">Garden asparagus</name>
    <dbReference type="NCBI Taxonomy" id="4686"/>
    <lineage>
        <taxon>Eukaryota</taxon>
        <taxon>Viridiplantae</taxon>
        <taxon>Streptophyta</taxon>
        <taxon>Embryophyta</taxon>
        <taxon>Tracheophyta</taxon>
        <taxon>Spermatophyta</taxon>
        <taxon>Magnoliopsida</taxon>
        <taxon>Liliopsida</taxon>
        <taxon>Asparagales</taxon>
        <taxon>Asparagaceae</taxon>
        <taxon>Asparagoideae</taxon>
        <taxon>Asparagus</taxon>
    </lineage>
</organism>